<sequence>MVSWSDGFDSSSSSGDNCVTQPHVPMECTKWSGLALNHPARCEHRAPCEKLVAFESTNSGRRFLGCAKKDGPKCKYVEWFDYEWPIPLKQALARIWTMYEEEVTERLRQNVVNAEEVCKVLEYKRKMENDLRFFKVNFAKMVADKEDAIAQLGNAQIALSHLKEELEKNKLVVKADTNIHQVLRAKAEKERDQEKLEKVKLLQEMDQIKQERDNLLEEREKFKQEKRHLEYIIGDLFKEKEATKGKIRKIKEIVDE</sequence>
<keyword evidence="1" id="KW-0175">Coiled coil</keyword>
<keyword evidence="3" id="KW-1185">Reference proteome</keyword>
<dbReference type="OMA" id="FKQEKRH"/>
<dbReference type="PANTHER" id="PTHR35163">
    <property type="entry name" value="OS02G0467300 PROTEIN"/>
    <property type="match status" value="1"/>
</dbReference>
<organism evidence="2 3">
    <name type="scientific">Aegilops tauschii subsp. strangulata</name>
    <name type="common">Goatgrass</name>
    <dbReference type="NCBI Taxonomy" id="200361"/>
    <lineage>
        <taxon>Eukaryota</taxon>
        <taxon>Viridiplantae</taxon>
        <taxon>Streptophyta</taxon>
        <taxon>Embryophyta</taxon>
        <taxon>Tracheophyta</taxon>
        <taxon>Spermatophyta</taxon>
        <taxon>Magnoliopsida</taxon>
        <taxon>Liliopsida</taxon>
        <taxon>Poales</taxon>
        <taxon>Poaceae</taxon>
        <taxon>BOP clade</taxon>
        <taxon>Pooideae</taxon>
        <taxon>Triticodae</taxon>
        <taxon>Triticeae</taxon>
        <taxon>Triticinae</taxon>
        <taxon>Aegilops</taxon>
    </lineage>
</organism>
<name>A0A453NI95_AEGTS</name>
<accession>A0A453NI95</accession>
<dbReference type="AlphaFoldDB" id="A0A453NI95"/>
<proteinExistence type="predicted"/>
<dbReference type="Proteomes" id="UP000015105">
    <property type="component" value="Chromosome 6D"/>
</dbReference>
<reference evidence="2" key="4">
    <citation type="submission" date="2019-03" db="UniProtKB">
        <authorList>
            <consortium name="EnsemblPlants"/>
        </authorList>
    </citation>
    <scope>IDENTIFICATION</scope>
</reference>
<reference evidence="3" key="2">
    <citation type="journal article" date="2017" name="Nat. Plants">
        <title>The Aegilops tauschii genome reveals multiple impacts of transposons.</title>
        <authorList>
            <person name="Zhao G."/>
            <person name="Zou C."/>
            <person name="Li K."/>
            <person name="Wang K."/>
            <person name="Li T."/>
            <person name="Gao L."/>
            <person name="Zhang X."/>
            <person name="Wang H."/>
            <person name="Yang Z."/>
            <person name="Liu X."/>
            <person name="Jiang W."/>
            <person name="Mao L."/>
            <person name="Kong X."/>
            <person name="Jiao Y."/>
            <person name="Jia J."/>
        </authorList>
    </citation>
    <scope>NUCLEOTIDE SEQUENCE [LARGE SCALE GENOMIC DNA]</scope>
    <source>
        <strain evidence="3">cv. AL8/78</strain>
    </source>
</reference>
<evidence type="ECO:0000313" key="3">
    <source>
        <dbReference type="Proteomes" id="UP000015105"/>
    </source>
</evidence>
<evidence type="ECO:0008006" key="4">
    <source>
        <dbReference type="Google" id="ProtNLM"/>
    </source>
</evidence>
<reference evidence="2" key="3">
    <citation type="journal article" date="2017" name="Nature">
        <title>Genome sequence of the progenitor of the wheat D genome Aegilops tauschii.</title>
        <authorList>
            <person name="Luo M.C."/>
            <person name="Gu Y.Q."/>
            <person name="Puiu D."/>
            <person name="Wang H."/>
            <person name="Twardziok S.O."/>
            <person name="Deal K.R."/>
            <person name="Huo N."/>
            <person name="Zhu T."/>
            <person name="Wang L."/>
            <person name="Wang Y."/>
            <person name="McGuire P.E."/>
            <person name="Liu S."/>
            <person name="Long H."/>
            <person name="Ramasamy R.K."/>
            <person name="Rodriguez J.C."/>
            <person name="Van S.L."/>
            <person name="Yuan L."/>
            <person name="Wang Z."/>
            <person name="Xia Z."/>
            <person name="Xiao L."/>
            <person name="Anderson O.D."/>
            <person name="Ouyang S."/>
            <person name="Liang Y."/>
            <person name="Zimin A.V."/>
            <person name="Pertea G."/>
            <person name="Qi P."/>
            <person name="Bennetzen J.L."/>
            <person name="Dai X."/>
            <person name="Dawson M.W."/>
            <person name="Muller H.G."/>
            <person name="Kugler K."/>
            <person name="Rivarola-Duarte L."/>
            <person name="Spannagl M."/>
            <person name="Mayer K.F.X."/>
            <person name="Lu F.H."/>
            <person name="Bevan M.W."/>
            <person name="Leroy P."/>
            <person name="Li P."/>
            <person name="You F.M."/>
            <person name="Sun Q."/>
            <person name="Liu Z."/>
            <person name="Lyons E."/>
            <person name="Wicker T."/>
            <person name="Salzberg S.L."/>
            <person name="Devos K.M."/>
            <person name="Dvorak J."/>
        </authorList>
    </citation>
    <scope>NUCLEOTIDE SEQUENCE [LARGE SCALE GENOMIC DNA]</scope>
    <source>
        <strain evidence="2">cv. AL8/78</strain>
    </source>
</reference>
<evidence type="ECO:0000313" key="2">
    <source>
        <dbReference type="EnsemblPlants" id="AET6Gv20387000.2"/>
    </source>
</evidence>
<dbReference type="KEGG" id="ats:120966280"/>
<dbReference type="RefSeq" id="XP_040248137.1">
    <property type="nucleotide sequence ID" value="XM_040392203.3"/>
</dbReference>
<reference evidence="3" key="1">
    <citation type="journal article" date="2014" name="Science">
        <title>Ancient hybridizations among the ancestral genomes of bread wheat.</title>
        <authorList>
            <consortium name="International Wheat Genome Sequencing Consortium,"/>
            <person name="Marcussen T."/>
            <person name="Sandve S.R."/>
            <person name="Heier L."/>
            <person name="Spannagl M."/>
            <person name="Pfeifer M."/>
            <person name="Jakobsen K.S."/>
            <person name="Wulff B.B."/>
            <person name="Steuernagel B."/>
            <person name="Mayer K.F."/>
            <person name="Olsen O.A."/>
        </authorList>
    </citation>
    <scope>NUCLEOTIDE SEQUENCE [LARGE SCALE GENOMIC DNA]</scope>
    <source>
        <strain evidence="3">cv. AL8/78</strain>
    </source>
</reference>
<evidence type="ECO:0000256" key="1">
    <source>
        <dbReference type="SAM" id="Coils"/>
    </source>
</evidence>
<dbReference type="Gramene" id="AET6Gv20387000.2">
    <property type="protein sequence ID" value="AET6Gv20387000.2"/>
    <property type="gene ID" value="AET6Gv20387000"/>
</dbReference>
<reference evidence="2" key="5">
    <citation type="journal article" date="2021" name="G3 (Bethesda)">
        <title>Aegilops tauschii genome assembly Aet v5.0 features greater sequence contiguity and improved annotation.</title>
        <authorList>
            <person name="Wang L."/>
            <person name="Zhu T."/>
            <person name="Rodriguez J.C."/>
            <person name="Deal K.R."/>
            <person name="Dubcovsky J."/>
            <person name="McGuire P.E."/>
            <person name="Lux T."/>
            <person name="Spannagl M."/>
            <person name="Mayer K.F.X."/>
            <person name="Baldrich P."/>
            <person name="Meyers B.C."/>
            <person name="Huo N."/>
            <person name="Gu Y.Q."/>
            <person name="Zhou H."/>
            <person name="Devos K.M."/>
            <person name="Bennetzen J.L."/>
            <person name="Unver T."/>
            <person name="Budak H."/>
            <person name="Gulick P.J."/>
            <person name="Galiba G."/>
            <person name="Kalapos B."/>
            <person name="Nelson D.R."/>
            <person name="Li P."/>
            <person name="You F.M."/>
            <person name="Luo M.C."/>
            <person name="Dvorak J."/>
        </authorList>
    </citation>
    <scope>NUCLEOTIDE SEQUENCE [LARGE SCALE GENOMIC DNA]</scope>
    <source>
        <strain evidence="2">cv. AL8/78</strain>
    </source>
</reference>
<dbReference type="EnsemblPlants" id="AET6Gv20387000.2">
    <property type="protein sequence ID" value="AET6Gv20387000.2"/>
    <property type="gene ID" value="AET6Gv20387000"/>
</dbReference>
<feature type="coiled-coil region" evidence="1">
    <location>
        <begin position="145"/>
        <end position="232"/>
    </location>
</feature>
<dbReference type="PANTHER" id="PTHR35163:SF12">
    <property type="entry name" value="OS05G0134500 PROTEIN"/>
    <property type="match status" value="1"/>
</dbReference>
<protein>
    <recommendedName>
        <fullName evidence="4">Zinc finger GRF-type domain-containing protein</fullName>
    </recommendedName>
</protein>
<dbReference type="OrthoDB" id="683106at2759"/>
<dbReference type="GeneID" id="120966280"/>